<proteinExistence type="inferred from homology"/>
<evidence type="ECO:0000313" key="3">
    <source>
        <dbReference type="EMBL" id="THG92298.1"/>
    </source>
</evidence>
<dbReference type="EMBL" id="JALP01000006">
    <property type="protein sequence ID" value="THG92298.1"/>
    <property type="molecule type" value="Genomic_DNA"/>
</dbReference>
<accession>A0A4S4K3M2</accession>
<dbReference type="NCBIfam" id="TIGR00035">
    <property type="entry name" value="asp_race"/>
    <property type="match status" value="1"/>
</dbReference>
<organism evidence="3 4">
    <name type="scientific">Alkalihalobacillus alcalophilus ATCC 27647 = CGMCC 1.3604</name>
    <dbReference type="NCBI Taxonomy" id="1218173"/>
    <lineage>
        <taxon>Bacteria</taxon>
        <taxon>Bacillati</taxon>
        <taxon>Bacillota</taxon>
        <taxon>Bacilli</taxon>
        <taxon>Bacillales</taxon>
        <taxon>Bacillaceae</taxon>
        <taxon>Alkalihalobacillus</taxon>
    </lineage>
</organism>
<dbReference type="AlphaFoldDB" id="A0A4S4K3M2"/>
<dbReference type="InterPro" id="IPR015942">
    <property type="entry name" value="Asp/Glu/hydantoin_racemase"/>
</dbReference>
<dbReference type="PANTHER" id="PTHR21198:SF7">
    <property type="entry name" value="ASPARTATE-GLUTAMATE RACEMASE FAMILY"/>
    <property type="match status" value="1"/>
</dbReference>
<sequence length="235" mass="26545">MGPLATVDLAEKIILLTKVSRDQDHIPLLIYNNTRIPSRVNAIMDQQESPVVELIKTAKVLEKAGVDFIVMPCHTAHYWLEDIQKHIHTPILNMIENTVHFVKNSINGEKQILLLATSGTVKAQLYQKAFQSEDVQLAIPTKKEQKIVASAIDEVKAGYIANNQYLNELNKIIQKYEQKGISAIIGGCTEIPLLFPYIQNKKITKYDPTLMLAKMAVKKAMQNNKRIDKTLKREG</sequence>
<dbReference type="InterPro" id="IPR001920">
    <property type="entry name" value="Asp/Glu_race"/>
</dbReference>
<comment type="caution">
    <text evidence="3">The sequence shown here is derived from an EMBL/GenBank/DDBJ whole genome shotgun (WGS) entry which is preliminary data.</text>
</comment>
<evidence type="ECO:0000256" key="2">
    <source>
        <dbReference type="ARBA" id="ARBA00023235"/>
    </source>
</evidence>
<dbReference type="Pfam" id="PF01177">
    <property type="entry name" value="Asp_Glu_race"/>
    <property type="match status" value="1"/>
</dbReference>
<dbReference type="GO" id="GO:0047661">
    <property type="term" value="F:amino-acid racemase activity"/>
    <property type="evidence" value="ECO:0007669"/>
    <property type="project" value="InterPro"/>
</dbReference>
<dbReference type="PROSITE" id="PS00924">
    <property type="entry name" value="ASP_GLU_RACEMASE_2"/>
    <property type="match status" value="1"/>
</dbReference>
<protein>
    <submittedName>
        <fullName evidence="3">Aspartate racemase</fullName>
    </submittedName>
</protein>
<reference evidence="3 4" key="1">
    <citation type="submission" date="2014-01" db="EMBL/GenBank/DDBJ databases">
        <title>Draft genome sequencing of Bacillus alcalophilus CGMCC 1.3604.</title>
        <authorList>
            <person name="Yang J."/>
            <person name="Diao L."/>
            <person name="Yang S."/>
        </authorList>
    </citation>
    <scope>NUCLEOTIDE SEQUENCE [LARGE SCALE GENOMIC DNA]</scope>
    <source>
        <strain evidence="3 4">CGMCC 1.3604</strain>
    </source>
</reference>
<gene>
    <name evidence="3" type="ORF">AJ85_12175</name>
</gene>
<comment type="similarity">
    <text evidence="1">Belongs to the aspartate/glutamate racemases family.</text>
</comment>
<evidence type="ECO:0000256" key="1">
    <source>
        <dbReference type="ARBA" id="ARBA00007847"/>
    </source>
</evidence>
<dbReference type="Proteomes" id="UP000297014">
    <property type="component" value="Unassembled WGS sequence"/>
</dbReference>
<dbReference type="InterPro" id="IPR004380">
    <property type="entry name" value="Asp_race"/>
</dbReference>
<dbReference type="PANTHER" id="PTHR21198">
    <property type="entry name" value="GLUTAMATE RACEMASE"/>
    <property type="match status" value="1"/>
</dbReference>
<dbReference type="InterPro" id="IPR033134">
    <property type="entry name" value="Asp/Glu_racemase_AS_2"/>
</dbReference>
<dbReference type="SUPFAM" id="SSF53681">
    <property type="entry name" value="Aspartate/glutamate racemase"/>
    <property type="match status" value="2"/>
</dbReference>
<keyword evidence="2" id="KW-0413">Isomerase</keyword>
<dbReference type="Gene3D" id="3.40.50.1860">
    <property type="match status" value="2"/>
</dbReference>
<evidence type="ECO:0000313" key="4">
    <source>
        <dbReference type="Proteomes" id="UP000297014"/>
    </source>
</evidence>
<name>A0A4S4K3M2_ALKAL</name>